<feature type="repeat" description="ANK" evidence="3">
    <location>
        <begin position="235"/>
        <end position="277"/>
    </location>
</feature>
<keyword evidence="5" id="KW-1185">Reference proteome</keyword>
<feature type="repeat" description="ANK" evidence="3">
    <location>
        <begin position="180"/>
        <end position="213"/>
    </location>
</feature>
<dbReference type="PANTHER" id="PTHR24189:SF50">
    <property type="entry name" value="ANKYRIN REPEAT AND SOCS BOX PROTEIN 2"/>
    <property type="match status" value="1"/>
</dbReference>
<dbReference type="RefSeq" id="WP_184790038.1">
    <property type="nucleotide sequence ID" value="NZ_BONT01000109.1"/>
</dbReference>
<dbReference type="Pfam" id="PF00023">
    <property type="entry name" value="Ank"/>
    <property type="match status" value="2"/>
</dbReference>
<dbReference type="InterPro" id="IPR050745">
    <property type="entry name" value="Multifunctional_regulatory"/>
</dbReference>
<dbReference type="Gene3D" id="1.25.40.20">
    <property type="entry name" value="Ankyrin repeat-containing domain"/>
    <property type="match status" value="1"/>
</dbReference>
<dbReference type="EMBL" id="JACHGT010000011">
    <property type="protein sequence ID" value="MBB6037229.1"/>
    <property type="molecule type" value="Genomic_DNA"/>
</dbReference>
<dbReference type="InterPro" id="IPR002110">
    <property type="entry name" value="Ankyrin_rpt"/>
</dbReference>
<dbReference type="PROSITE" id="PS50088">
    <property type="entry name" value="ANK_REPEAT"/>
    <property type="match status" value="2"/>
</dbReference>
<comment type="caution">
    <text evidence="4">The sequence shown here is derived from an EMBL/GenBank/DDBJ whole genome shotgun (WGS) entry which is preliminary data.</text>
</comment>
<protein>
    <recommendedName>
        <fullName evidence="6">Ankyrin repeat domain-containing protein</fullName>
    </recommendedName>
</protein>
<keyword evidence="1" id="KW-0677">Repeat</keyword>
<dbReference type="Proteomes" id="UP000548476">
    <property type="component" value="Unassembled WGS sequence"/>
</dbReference>
<dbReference type="SMART" id="SM00248">
    <property type="entry name" value="ANK"/>
    <property type="match status" value="2"/>
</dbReference>
<dbReference type="PANTHER" id="PTHR24189">
    <property type="entry name" value="MYOTROPHIN"/>
    <property type="match status" value="1"/>
</dbReference>
<dbReference type="InterPro" id="IPR036770">
    <property type="entry name" value="Ankyrin_rpt-contain_sf"/>
</dbReference>
<evidence type="ECO:0000313" key="5">
    <source>
        <dbReference type="Proteomes" id="UP000548476"/>
    </source>
</evidence>
<evidence type="ECO:0000256" key="2">
    <source>
        <dbReference type="ARBA" id="ARBA00023043"/>
    </source>
</evidence>
<evidence type="ECO:0000313" key="4">
    <source>
        <dbReference type="EMBL" id="MBB6037229.1"/>
    </source>
</evidence>
<sequence>MSDIPGPSADLLFQLRRLGGRIPEDVPAATEAPTPAGPHALPAALRVLLAVEWPARHILLTKDGGVFHEAHLPDARETPAELLKPVRHWHTIGHDDSGHELVVDLAEADGTADPWTYRVERTGGKRPPKPKRLSERLARFTAKPAPAERHRLARACAYGDLAAVREDLAAGAPVGRLDDLGYTPLHLAALCGGSPEIVSALLDAGADVHATVASLQPALALIVGDERLRGLRLRTGGTPLHGAAWSTHPFFTRHLPRGTEVVALLLAAGADPERPDSVGRTPLEIAGGIPGPQAAEAARLMRETVAPST</sequence>
<organism evidence="4 5">
    <name type="scientific">Phytomonospora endophytica</name>
    <dbReference type="NCBI Taxonomy" id="714109"/>
    <lineage>
        <taxon>Bacteria</taxon>
        <taxon>Bacillati</taxon>
        <taxon>Actinomycetota</taxon>
        <taxon>Actinomycetes</taxon>
        <taxon>Micromonosporales</taxon>
        <taxon>Micromonosporaceae</taxon>
        <taxon>Phytomonospora</taxon>
    </lineage>
</organism>
<keyword evidence="2 3" id="KW-0040">ANK repeat</keyword>
<evidence type="ECO:0000256" key="1">
    <source>
        <dbReference type="ARBA" id="ARBA00022737"/>
    </source>
</evidence>
<reference evidence="4 5" key="1">
    <citation type="submission" date="2020-08" db="EMBL/GenBank/DDBJ databases">
        <title>Genomic Encyclopedia of Type Strains, Phase IV (KMG-IV): sequencing the most valuable type-strain genomes for metagenomic binning, comparative biology and taxonomic classification.</title>
        <authorList>
            <person name="Goeker M."/>
        </authorList>
    </citation>
    <scope>NUCLEOTIDE SEQUENCE [LARGE SCALE GENOMIC DNA]</scope>
    <source>
        <strain evidence="4 5">YIM 65646</strain>
    </source>
</reference>
<proteinExistence type="predicted"/>
<dbReference type="AlphaFoldDB" id="A0A841FXN6"/>
<gene>
    <name evidence="4" type="ORF">HNR73_005102</name>
</gene>
<accession>A0A841FXN6</accession>
<dbReference type="PRINTS" id="PR01415">
    <property type="entry name" value="ANKYRIN"/>
</dbReference>
<dbReference type="SUPFAM" id="SSF48403">
    <property type="entry name" value="Ankyrin repeat"/>
    <property type="match status" value="1"/>
</dbReference>
<evidence type="ECO:0008006" key="6">
    <source>
        <dbReference type="Google" id="ProtNLM"/>
    </source>
</evidence>
<dbReference type="PROSITE" id="PS50297">
    <property type="entry name" value="ANK_REP_REGION"/>
    <property type="match status" value="1"/>
</dbReference>
<evidence type="ECO:0000256" key="3">
    <source>
        <dbReference type="PROSITE-ProRule" id="PRU00023"/>
    </source>
</evidence>
<name>A0A841FXN6_9ACTN</name>